<proteinExistence type="predicted"/>
<accession>A0A6G4U0C7</accession>
<dbReference type="EMBL" id="JAAKZV010000040">
    <property type="protein sequence ID" value="NGN64691.1"/>
    <property type="molecule type" value="Genomic_DNA"/>
</dbReference>
<feature type="non-terminal residue" evidence="1">
    <location>
        <position position="218"/>
    </location>
</feature>
<protein>
    <submittedName>
        <fullName evidence="1">Transcriptional regulator</fullName>
    </submittedName>
</protein>
<dbReference type="Proteomes" id="UP000481583">
    <property type="component" value="Unassembled WGS sequence"/>
</dbReference>
<dbReference type="RefSeq" id="WP_165236420.1">
    <property type="nucleotide sequence ID" value="NZ_JAAKZV010000040.1"/>
</dbReference>
<evidence type="ECO:0000313" key="2">
    <source>
        <dbReference type="Proteomes" id="UP000481583"/>
    </source>
</evidence>
<gene>
    <name evidence="1" type="ORF">G5C51_12360</name>
</gene>
<sequence length="218" mass="23122">MAGELLLRLAEERASGAVLCDAGTVFLRDGAVVHAESPAAPGVEALLIGGGLLPADRWQEAIDAAGARNGVARHLVDSGRVGAPVLEMLHLSAVYDAAYFALAAGSTARRFRAGVAHWLGPVCPVTAPSLLRESARRAELLASLWPHPQLDQVPVVRRDPPRPPMIGRRQRTVLDAADGKRTPSVIARLLARPAFHTLLDVRRLAAAGLIATPRPRPP</sequence>
<evidence type="ECO:0000313" key="1">
    <source>
        <dbReference type="EMBL" id="NGN64691.1"/>
    </source>
</evidence>
<dbReference type="AlphaFoldDB" id="A0A6G4U0C7"/>
<organism evidence="1 2">
    <name type="scientific">Streptomyces coryli</name>
    <dbReference type="NCBI Taxonomy" id="1128680"/>
    <lineage>
        <taxon>Bacteria</taxon>
        <taxon>Bacillati</taxon>
        <taxon>Actinomycetota</taxon>
        <taxon>Actinomycetes</taxon>
        <taxon>Kitasatosporales</taxon>
        <taxon>Streptomycetaceae</taxon>
        <taxon>Streptomyces</taxon>
    </lineage>
</organism>
<reference evidence="1 2" key="1">
    <citation type="submission" date="2020-02" db="EMBL/GenBank/DDBJ databases">
        <title>Whole-genome analyses of novel actinobacteria.</title>
        <authorList>
            <person name="Sahin N."/>
        </authorList>
    </citation>
    <scope>NUCLEOTIDE SEQUENCE [LARGE SCALE GENOMIC DNA]</scope>
    <source>
        <strain evidence="1 2">A7024</strain>
    </source>
</reference>
<keyword evidence="2" id="KW-1185">Reference proteome</keyword>
<comment type="caution">
    <text evidence="1">The sequence shown here is derived from an EMBL/GenBank/DDBJ whole genome shotgun (WGS) entry which is preliminary data.</text>
</comment>
<name>A0A6G4U0C7_9ACTN</name>